<dbReference type="Pfam" id="PF00561">
    <property type="entry name" value="Abhydrolase_1"/>
    <property type="match status" value="1"/>
</dbReference>
<dbReference type="InterPro" id="IPR000073">
    <property type="entry name" value="AB_hydrolase_1"/>
</dbReference>
<keyword evidence="1" id="KW-0732">Signal</keyword>
<dbReference type="SUPFAM" id="SSF53474">
    <property type="entry name" value="alpha/beta-Hydrolases"/>
    <property type="match status" value="1"/>
</dbReference>
<proteinExistence type="predicted"/>
<dbReference type="AlphaFoldDB" id="A0A7S0W584"/>
<protein>
    <recommendedName>
        <fullName evidence="2">AB hydrolase-1 domain-containing protein</fullName>
    </recommendedName>
</protein>
<dbReference type="InterPro" id="IPR029058">
    <property type="entry name" value="AB_hydrolase_fold"/>
</dbReference>
<dbReference type="Gene3D" id="3.40.50.1820">
    <property type="entry name" value="alpha/beta hydrolase"/>
    <property type="match status" value="1"/>
</dbReference>
<organism evidence="3">
    <name type="scientific">Hemiselmis tepida</name>
    <dbReference type="NCBI Taxonomy" id="464990"/>
    <lineage>
        <taxon>Eukaryota</taxon>
        <taxon>Cryptophyceae</taxon>
        <taxon>Cryptomonadales</taxon>
        <taxon>Hemiselmidaceae</taxon>
        <taxon>Hemiselmis</taxon>
    </lineage>
</organism>
<evidence type="ECO:0000256" key="1">
    <source>
        <dbReference type="SAM" id="SignalP"/>
    </source>
</evidence>
<sequence length="671" mass="74135">MPRLGGRRGGSGSSALWWLAVSLSASSACGFSPALPLHRAAGGTRLGAGGLACNTGNRHAFASNVASPRTASGRSGRSRGPVMLREDRVQVAGVPLLLPALPTIGVPCQDWETSSKAAANPASAPDRVGTQRTEREMMQGTISTGHRPPTVTELSQQFRTEFWPWIVVAFISGGASLATGSTLPLSLMLGVEAAFWGYCKLQHLSFDRVSQPEPMKRDVVELWRMCLTNVPDAREFLTGWFYDVPFEDITRDDVKDFLAWALYSTTFPLLAADDVRDLAKVFALIELECDVRFPRRRAGQAPLGSMRFSIEPVQYHHKPLLFYLSTRFILGSLGSMNLVDSGFSRRNAGALNYWVRIPESEEGKARLPIVFVHGVGVGLVTYMSFVRKLVDNDCPILCVELPFVSMEIDSRVPSIDQQVASVRSMLDQWGFDSATFVGHSYGSVMLSWMVQHAPERVASVVFIDPIVIMLNLKSTLYNFLYRHSTNGKISDLVGSELFLNHALRRHFWWYRNIVWAQDMHDQGIPSMVIVSENDEIVPSAEVAQHVEAFDRKMGGASLVKHTMIEGGSHGDMLFDDDVQDRVLDLVARNWGDANRARAEGSAALDARKASLGDLLRRVKVPVMALMKSKVQRRVAAQLYKKSSQVAMQLAAGRWRTNTLERPAREGAGDGR</sequence>
<feature type="chain" id="PRO_5031321246" description="AB hydrolase-1 domain-containing protein" evidence="1">
    <location>
        <begin position="31"/>
        <end position="671"/>
    </location>
</feature>
<feature type="signal peptide" evidence="1">
    <location>
        <begin position="1"/>
        <end position="30"/>
    </location>
</feature>
<reference evidence="3" key="1">
    <citation type="submission" date="2021-01" db="EMBL/GenBank/DDBJ databases">
        <authorList>
            <person name="Corre E."/>
            <person name="Pelletier E."/>
            <person name="Niang G."/>
            <person name="Scheremetjew M."/>
            <person name="Finn R."/>
            <person name="Kale V."/>
            <person name="Holt S."/>
            <person name="Cochrane G."/>
            <person name="Meng A."/>
            <person name="Brown T."/>
            <person name="Cohen L."/>
        </authorList>
    </citation>
    <scope>NUCLEOTIDE SEQUENCE</scope>
    <source>
        <strain evidence="3">CCMP443</strain>
    </source>
</reference>
<evidence type="ECO:0000313" key="3">
    <source>
        <dbReference type="EMBL" id="CAD8805135.1"/>
    </source>
</evidence>
<dbReference type="EMBL" id="HBFN01032509">
    <property type="protein sequence ID" value="CAD8805135.1"/>
    <property type="molecule type" value="Transcribed_RNA"/>
</dbReference>
<accession>A0A7S0W584</accession>
<feature type="domain" description="AB hydrolase-1" evidence="2">
    <location>
        <begin position="368"/>
        <end position="469"/>
    </location>
</feature>
<name>A0A7S0W584_9CRYP</name>
<gene>
    <name evidence="3" type="ORF">HTEP1355_LOCUS18814</name>
</gene>
<dbReference type="PROSITE" id="PS51257">
    <property type="entry name" value="PROKAR_LIPOPROTEIN"/>
    <property type="match status" value="1"/>
</dbReference>
<dbReference type="PANTHER" id="PTHR37471:SF1">
    <property type="entry name" value="AB HYDROLASE-1 DOMAIN-CONTAINING PROTEIN"/>
    <property type="match status" value="1"/>
</dbReference>
<dbReference type="PANTHER" id="PTHR37471">
    <property type="entry name" value="UNNAMED PRODUCT"/>
    <property type="match status" value="1"/>
</dbReference>
<evidence type="ECO:0000259" key="2">
    <source>
        <dbReference type="Pfam" id="PF00561"/>
    </source>
</evidence>